<reference evidence="14 15" key="1">
    <citation type="submission" date="2024-01" db="EMBL/GenBank/DDBJ databases">
        <title>A draft genome for a cacao thread blight-causing isolate of Paramarasmius palmivorus.</title>
        <authorList>
            <person name="Baruah I.K."/>
            <person name="Bukari Y."/>
            <person name="Amoako-Attah I."/>
            <person name="Meinhardt L.W."/>
            <person name="Bailey B.A."/>
            <person name="Cohen S.P."/>
        </authorList>
    </citation>
    <scope>NUCLEOTIDE SEQUENCE [LARGE SCALE GENOMIC DNA]</scope>
    <source>
        <strain evidence="14 15">GH-12</strain>
    </source>
</reference>
<dbReference type="GO" id="GO:0016887">
    <property type="term" value="F:ATP hydrolysis activity"/>
    <property type="evidence" value="ECO:0007669"/>
    <property type="project" value="InterPro"/>
</dbReference>
<sequence>MGFFSKKTYGRSYTRSASKPVPDNAAKSMTLAERAYVLEASTILEKLKTDEHNGLTDEDASKRLQEYGDNVLQGEGGVSAVKVLIRQMSNALTLVLVAAMALSYGVQDWVEGAVITAVIVLNISVGFFQEYKAEKTMDSLRSLSSPTAIVIRNGETVCIPARHVVPGDIVNIKIGDVVPADLRLLSVANLEADEALLTGEALPVQKTLDPIKPELTPAGDTAPVPVGDRTNMAFASTNVVKGRAKGVVVATGMGTQVGGIARAMQNKKTNESDVPLGKKIYETLMTWLGLRSGTPLQIKLSKLAYLLFLTAIILAIIVFGVAAFEVDNEVAIYAIALGIAVIPESLIAVLTITMSVGTTRMAKQHVIVRKLNALEALGGVTDICSDKTGTLTQGKMIVRKVWIPAQDGPARDLTVEAGAEALNPEGRVFEKVHQADSEMTTTKESQLTRTVSGVSKRSGTGKEVVIDPSEMDDGLKELVTIASMCNVATIGKKDDRWTSTGDPTEVALQVFAHKLDMGRPSLVSNGANSSSLDDNEKNASKLPSDNEKQTDARPRDPKPKRYRLRTEFPFDSTLKRMSTIYIDAEHPTLPLFMLKGAVERVLDASVSYLKDNRSGLVQDSNGDGELLREVAPLDDEARTQVLATMESIASQGLRVLALAARRVDIRGQVKQMSSGDGTSEITEVSNDPIHHLLGKYSREDVEKDFVFIGLVGIYDPPRKESITAVRACKEASITVHMLTGDHAATAAAIAREIRIVEPDAPKGAIMTATEFNKLTDKEIDELPALPLVIARCSPETKVRMIEAGRRRGKYLAMTGDGVNDAPALSLAPVGIAMGMDGSDVAKDASDLVLTDDNFDSIRSAIGEGRRIFDNIQRFVLHLLTTNVAEVILLVIGLAFKDEANKSVFPLSPLAILWINMITSSPPAFGLGLEPPSNNVMKRPPHSIKSGVFTWPVILDCLFYGTVMGATCLCTFVAVVWGRYNGDLGHDCNRGENFEMCQAVFRGRSTVFAHIIFSILYYAWELKALDRSLFNMTSGQPFWVDLWANPVLFWSVILGSASVPIAIYVPVLNTKVFYQRGIDWEWGIVVGMTLVFIIAAELWKILVRSKPWYNNIGKVH</sequence>
<dbReference type="SFLD" id="SFLDG00002">
    <property type="entry name" value="C1.7:_P-type_atpase_like"/>
    <property type="match status" value="1"/>
</dbReference>
<keyword evidence="9 12" id="KW-0472">Membrane</keyword>
<keyword evidence="3 12" id="KW-0812">Transmembrane</keyword>
<feature type="region of interest" description="Disordered" evidence="11">
    <location>
        <begin position="1"/>
        <end position="23"/>
    </location>
</feature>
<evidence type="ECO:0000256" key="6">
    <source>
        <dbReference type="ARBA" id="ARBA00022842"/>
    </source>
</evidence>
<evidence type="ECO:0000313" key="14">
    <source>
        <dbReference type="EMBL" id="KAK7062760.1"/>
    </source>
</evidence>
<feature type="transmembrane region" description="Helical" evidence="12">
    <location>
        <begin position="303"/>
        <end position="324"/>
    </location>
</feature>
<keyword evidence="8 12" id="KW-1133">Transmembrane helix</keyword>
<dbReference type="Pfam" id="PF13246">
    <property type="entry name" value="Cation_ATPase"/>
    <property type="match status" value="1"/>
</dbReference>
<dbReference type="FunFam" id="3.40.50.1000:FF:000028">
    <property type="entry name" value="Calcium-transporting P-type ATPase, putative"/>
    <property type="match status" value="1"/>
</dbReference>
<dbReference type="GO" id="GO:0006816">
    <property type="term" value="P:calcium ion transport"/>
    <property type="evidence" value="ECO:0007669"/>
    <property type="project" value="UniProtKB-ARBA"/>
</dbReference>
<dbReference type="Gene3D" id="3.40.1110.10">
    <property type="entry name" value="Calcium-transporting ATPase, cytoplasmic domain N"/>
    <property type="match status" value="1"/>
</dbReference>
<dbReference type="InterPro" id="IPR006068">
    <property type="entry name" value="ATPase_P-typ_cation-transptr_C"/>
</dbReference>
<dbReference type="Gene3D" id="3.40.50.1000">
    <property type="entry name" value="HAD superfamily/HAD-like"/>
    <property type="match status" value="1"/>
</dbReference>
<evidence type="ECO:0000256" key="10">
    <source>
        <dbReference type="ARBA" id="ARBA00038148"/>
    </source>
</evidence>
<gene>
    <name evidence="14" type="ORF">VNI00_000249</name>
</gene>
<keyword evidence="4" id="KW-0547">Nucleotide-binding</keyword>
<dbReference type="PRINTS" id="PR00119">
    <property type="entry name" value="CATATPASE"/>
</dbReference>
<feature type="transmembrane region" description="Helical" evidence="12">
    <location>
        <begin position="957"/>
        <end position="977"/>
    </location>
</feature>
<dbReference type="InterPro" id="IPR044492">
    <property type="entry name" value="P_typ_ATPase_HD_dom"/>
</dbReference>
<evidence type="ECO:0000256" key="3">
    <source>
        <dbReference type="ARBA" id="ARBA00022692"/>
    </source>
</evidence>
<comment type="subcellular location">
    <subcellularLocation>
        <location evidence="1">Endomembrane system</location>
        <topology evidence="1">Multi-pass membrane protein</topology>
    </subcellularLocation>
</comment>
<accession>A0AAW0EF72</accession>
<dbReference type="InterPro" id="IPR008250">
    <property type="entry name" value="ATPase_P-typ_transduc_dom_A_sf"/>
</dbReference>
<dbReference type="SMART" id="SM00831">
    <property type="entry name" value="Cation_ATPase_N"/>
    <property type="match status" value="1"/>
</dbReference>
<feature type="region of interest" description="Disordered" evidence="11">
    <location>
        <begin position="521"/>
        <end position="563"/>
    </location>
</feature>
<dbReference type="InterPro" id="IPR059000">
    <property type="entry name" value="ATPase_P-type_domA"/>
</dbReference>
<evidence type="ECO:0000256" key="11">
    <source>
        <dbReference type="SAM" id="MobiDB-lite"/>
    </source>
</evidence>
<feature type="transmembrane region" description="Helical" evidence="12">
    <location>
        <begin position="1079"/>
        <end position="1098"/>
    </location>
</feature>
<dbReference type="Gene3D" id="1.20.1110.10">
    <property type="entry name" value="Calcium-transporting ATPase, transmembrane domain"/>
    <property type="match status" value="1"/>
</dbReference>
<keyword evidence="15" id="KW-1185">Reference proteome</keyword>
<dbReference type="Gene3D" id="2.70.150.10">
    <property type="entry name" value="Calcium-transporting ATPase, cytoplasmic transduction domain A"/>
    <property type="match status" value="1"/>
</dbReference>
<comment type="caution">
    <text evidence="14">The sequence shown here is derived from an EMBL/GenBank/DDBJ whole genome shotgun (WGS) entry which is preliminary data.</text>
</comment>
<dbReference type="EMBL" id="JAYKXP010000001">
    <property type="protein sequence ID" value="KAK7062760.1"/>
    <property type="molecule type" value="Genomic_DNA"/>
</dbReference>
<evidence type="ECO:0000256" key="7">
    <source>
        <dbReference type="ARBA" id="ARBA00022967"/>
    </source>
</evidence>
<dbReference type="PANTHER" id="PTHR42861">
    <property type="entry name" value="CALCIUM-TRANSPORTING ATPASE"/>
    <property type="match status" value="1"/>
</dbReference>
<feature type="compositionally biased region" description="Basic and acidic residues" evidence="11">
    <location>
        <begin position="534"/>
        <end position="563"/>
    </location>
</feature>
<evidence type="ECO:0000256" key="8">
    <source>
        <dbReference type="ARBA" id="ARBA00022989"/>
    </source>
</evidence>
<evidence type="ECO:0000256" key="9">
    <source>
        <dbReference type="ARBA" id="ARBA00023136"/>
    </source>
</evidence>
<dbReference type="SUPFAM" id="SSF81660">
    <property type="entry name" value="Metal cation-transporting ATPase, ATP-binding domain N"/>
    <property type="match status" value="1"/>
</dbReference>
<keyword evidence="7" id="KW-1278">Translocase</keyword>
<feature type="transmembrane region" description="Helical" evidence="12">
    <location>
        <begin position="1046"/>
        <end position="1067"/>
    </location>
</feature>
<dbReference type="InterPro" id="IPR023214">
    <property type="entry name" value="HAD_sf"/>
</dbReference>
<proteinExistence type="inferred from homology"/>
<dbReference type="InterPro" id="IPR001757">
    <property type="entry name" value="P_typ_ATPase"/>
</dbReference>
<evidence type="ECO:0000256" key="5">
    <source>
        <dbReference type="ARBA" id="ARBA00022840"/>
    </source>
</evidence>
<evidence type="ECO:0000256" key="2">
    <source>
        <dbReference type="ARBA" id="ARBA00022553"/>
    </source>
</evidence>
<keyword evidence="5" id="KW-0067">ATP-binding</keyword>
<feature type="compositionally biased region" description="Polar residues" evidence="11">
    <location>
        <begin position="522"/>
        <end position="532"/>
    </location>
</feature>
<dbReference type="SFLD" id="SFLDF00027">
    <property type="entry name" value="p-type_atpase"/>
    <property type="match status" value="1"/>
</dbReference>
<dbReference type="GO" id="GO:0005524">
    <property type="term" value="F:ATP binding"/>
    <property type="evidence" value="ECO:0007669"/>
    <property type="project" value="UniProtKB-KW"/>
</dbReference>
<dbReference type="NCBIfam" id="TIGR01494">
    <property type="entry name" value="ATPase_P-type"/>
    <property type="match status" value="3"/>
</dbReference>
<dbReference type="Proteomes" id="UP001383192">
    <property type="component" value="Unassembled WGS sequence"/>
</dbReference>
<feature type="domain" description="Cation-transporting P-type ATPase N-terminal" evidence="13">
    <location>
        <begin position="34"/>
        <end position="108"/>
    </location>
</feature>
<dbReference type="FunFam" id="2.70.150.10:FF:000160">
    <property type="entry name" value="Sarcoplasmic/endoplasmic reticulum calcium ATPase 1"/>
    <property type="match status" value="1"/>
</dbReference>
<organism evidence="14 15">
    <name type="scientific">Paramarasmius palmivorus</name>
    <dbReference type="NCBI Taxonomy" id="297713"/>
    <lineage>
        <taxon>Eukaryota</taxon>
        <taxon>Fungi</taxon>
        <taxon>Dikarya</taxon>
        <taxon>Basidiomycota</taxon>
        <taxon>Agaricomycotina</taxon>
        <taxon>Agaricomycetes</taxon>
        <taxon>Agaricomycetidae</taxon>
        <taxon>Agaricales</taxon>
        <taxon>Marasmiineae</taxon>
        <taxon>Marasmiaceae</taxon>
        <taxon>Paramarasmius</taxon>
    </lineage>
</organism>
<dbReference type="FunFam" id="1.20.1110.10:FF:000015">
    <property type="entry name" value="Sodium ion P-type ATPase"/>
    <property type="match status" value="1"/>
</dbReference>
<dbReference type="InterPro" id="IPR036412">
    <property type="entry name" value="HAD-like_sf"/>
</dbReference>
<evidence type="ECO:0000259" key="13">
    <source>
        <dbReference type="SMART" id="SM00831"/>
    </source>
</evidence>
<dbReference type="SUPFAM" id="SSF81653">
    <property type="entry name" value="Calcium ATPase, transduction domain A"/>
    <property type="match status" value="1"/>
</dbReference>
<evidence type="ECO:0000256" key="12">
    <source>
        <dbReference type="SAM" id="Phobius"/>
    </source>
</evidence>
<dbReference type="Pfam" id="PF00689">
    <property type="entry name" value="Cation_ATPase_C"/>
    <property type="match status" value="1"/>
</dbReference>
<dbReference type="GO" id="GO:0016020">
    <property type="term" value="C:membrane"/>
    <property type="evidence" value="ECO:0007669"/>
    <property type="project" value="InterPro"/>
</dbReference>
<dbReference type="Pfam" id="PF00122">
    <property type="entry name" value="E1-E2_ATPase"/>
    <property type="match status" value="1"/>
</dbReference>
<dbReference type="SUPFAM" id="SSF56784">
    <property type="entry name" value="HAD-like"/>
    <property type="match status" value="1"/>
</dbReference>
<dbReference type="Pfam" id="PF00690">
    <property type="entry name" value="Cation_ATPase_N"/>
    <property type="match status" value="1"/>
</dbReference>
<comment type="similarity">
    <text evidence="10">Belongs to the cation transport ATPase (P-type) (TC 3.A.3) family.</text>
</comment>
<dbReference type="SUPFAM" id="SSF81665">
    <property type="entry name" value="Calcium ATPase, transmembrane domain M"/>
    <property type="match status" value="1"/>
</dbReference>
<evidence type="ECO:0000313" key="15">
    <source>
        <dbReference type="Proteomes" id="UP001383192"/>
    </source>
</evidence>
<dbReference type="InterPro" id="IPR023298">
    <property type="entry name" value="ATPase_P-typ_TM_dom_sf"/>
</dbReference>
<dbReference type="PROSITE" id="PS00154">
    <property type="entry name" value="ATPASE_E1_E2"/>
    <property type="match status" value="1"/>
</dbReference>
<dbReference type="AlphaFoldDB" id="A0AAW0EF72"/>
<dbReference type="InterPro" id="IPR023299">
    <property type="entry name" value="ATPase_P-typ_cyto_dom_N"/>
</dbReference>
<dbReference type="SFLD" id="SFLDS00003">
    <property type="entry name" value="Haloacid_Dehalogenase"/>
    <property type="match status" value="1"/>
</dbReference>
<feature type="transmembrane region" description="Helical" evidence="12">
    <location>
        <begin position="112"/>
        <end position="131"/>
    </location>
</feature>
<keyword evidence="6" id="KW-0460">Magnesium</keyword>
<name>A0AAW0EF72_9AGAR</name>
<feature type="transmembrane region" description="Helical" evidence="12">
    <location>
        <begin position="330"/>
        <end position="353"/>
    </location>
</feature>
<feature type="transmembrane region" description="Helical" evidence="12">
    <location>
        <begin position="88"/>
        <end position="106"/>
    </location>
</feature>
<dbReference type="FunFam" id="1.20.1110.10:FF:000020">
    <property type="entry name" value="Sodium ion P-type ATPase"/>
    <property type="match status" value="1"/>
</dbReference>
<feature type="transmembrane region" description="Helical" evidence="12">
    <location>
        <begin position="998"/>
        <end position="1019"/>
    </location>
</feature>
<dbReference type="InterPro" id="IPR018303">
    <property type="entry name" value="ATPase_P-typ_P_site"/>
</dbReference>
<dbReference type="InterPro" id="IPR004014">
    <property type="entry name" value="ATPase_P-typ_cation-transptr_N"/>
</dbReference>
<evidence type="ECO:0000256" key="1">
    <source>
        <dbReference type="ARBA" id="ARBA00004127"/>
    </source>
</evidence>
<dbReference type="GO" id="GO:0012505">
    <property type="term" value="C:endomembrane system"/>
    <property type="evidence" value="ECO:0007669"/>
    <property type="project" value="UniProtKB-SubCell"/>
</dbReference>
<protein>
    <recommendedName>
        <fullName evidence="13">Cation-transporting P-type ATPase N-terminal domain-containing protein</fullName>
    </recommendedName>
</protein>
<feature type="transmembrane region" description="Helical" evidence="12">
    <location>
        <begin position="874"/>
        <end position="895"/>
    </location>
</feature>
<evidence type="ECO:0000256" key="4">
    <source>
        <dbReference type="ARBA" id="ARBA00022741"/>
    </source>
</evidence>
<keyword evidence="2" id="KW-0597">Phosphoprotein</keyword>